<sequence length="128" mass="14211">MEKLKCIGILFVIGLCFSCSVHEKTQEQEAQNLNQLYSEIKNLATSENCNDATTWTFTPYGNKVCGGPVGYIAYSTTIDTELFLETVAQHRTAEKAFNEKWGMVGPCNVPPQPTGISCEDGHPVLEYR</sequence>
<evidence type="ECO:0008006" key="3">
    <source>
        <dbReference type="Google" id="ProtNLM"/>
    </source>
</evidence>
<reference evidence="1 2" key="1">
    <citation type="submission" date="2024-09" db="EMBL/GenBank/DDBJ databases">
        <authorList>
            <person name="Sun Q."/>
            <person name="Mori K."/>
        </authorList>
    </citation>
    <scope>NUCLEOTIDE SEQUENCE [LARGE SCALE GENOMIC DNA]</scope>
    <source>
        <strain evidence="1 2">CECT 8286</strain>
    </source>
</reference>
<dbReference type="Proteomes" id="UP001589605">
    <property type="component" value="Unassembled WGS sequence"/>
</dbReference>
<accession>A0ABV5EZ59</accession>
<dbReference type="RefSeq" id="WP_382381665.1">
    <property type="nucleotide sequence ID" value="NZ_JBHMEZ010000003.1"/>
</dbReference>
<organism evidence="1 2">
    <name type="scientific">Formosa undariae</name>
    <dbReference type="NCBI Taxonomy" id="1325436"/>
    <lineage>
        <taxon>Bacteria</taxon>
        <taxon>Pseudomonadati</taxon>
        <taxon>Bacteroidota</taxon>
        <taxon>Flavobacteriia</taxon>
        <taxon>Flavobacteriales</taxon>
        <taxon>Flavobacteriaceae</taxon>
        <taxon>Formosa</taxon>
    </lineage>
</organism>
<name>A0ABV5EZ59_9FLAO</name>
<gene>
    <name evidence="1" type="ORF">ACFFVB_05255</name>
</gene>
<keyword evidence="2" id="KW-1185">Reference proteome</keyword>
<comment type="caution">
    <text evidence="1">The sequence shown here is derived from an EMBL/GenBank/DDBJ whole genome shotgun (WGS) entry which is preliminary data.</text>
</comment>
<evidence type="ECO:0000313" key="2">
    <source>
        <dbReference type="Proteomes" id="UP001589605"/>
    </source>
</evidence>
<dbReference type="EMBL" id="JBHMEZ010000003">
    <property type="protein sequence ID" value="MFB9052481.1"/>
    <property type="molecule type" value="Genomic_DNA"/>
</dbReference>
<evidence type="ECO:0000313" key="1">
    <source>
        <dbReference type="EMBL" id="MFB9052481.1"/>
    </source>
</evidence>
<proteinExistence type="predicted"/>
<protein>
    <recommendedName>
        <fullName evidence="3">Lipoprotein</fullName>
    </recommendedName>
</protein>